<dbReference type="GO" id="GO:0016209">
    <property type="term" value="F:antioxidant activity"/>
    <property type="evidence" value="ECO:0007669"/>
    <property type="project" value="InterPro"/>
</dbReference>
<protein>
    <recommendedName>
        <fullName evidence="5">Thioredoxin domain-containing protein</fullName>
    </recommendedName>
</protein>
<dbReference type="GeneTree" id="ENSGT00970000197450"/>
<dbReference type="InterPro" id="IPR036249">
    <property type="entry name" value="Thioredoxin-like_sf"/>
</dbReference>
<keyword evidence="3" id="KW-1015">Disulfide bond</keyword>
<feature type="domain" description="Thioredoxin" evidence="5">
    <location>
        <begin position="1"/>
        <end position="81"/>
    </location>
</feature>
<name>A0A3Q2YWX2_HIPCM</name>
<sequence length="81" mass="9479">MIEGNTIYDFELPTDKGNLVATKHLRGKLIFIDFWASWCAPCRKQNPHLIEVYEKYKNKGLKIIGVSIDTNKDRWLKAIRD</sequence>
<evidence type="ECO:0000256" key="4">
    <source>
        <dbReference type="ARBA" id="ARBA00023284"/>
    </source>
</evidence>
<evidence type="ECO:0000259" key="5">
    <source>
        <dbReference type="PROSITE" id="PS51352"/>
    </source>
</evidence>
<dbReference type="GO" id="GO:0017004">
    <property type="term" value="P:cytochrome complex assembly"/>
    <property type="evidence" value="ECO:0007669"/>
    <property type="project" value="UniProtKB-KW"/>
</dbReference>
<dbReference type="CDD" id="cd02966">
    <property type="entry name" value="TlpA_like_family"/>
    <property type="match status" value="1"/>
</dbReference>
<dbReference type="InterPro" id="IPR000866">
    <property type="entry name" value="AhpC/TSA"/>
</dbReference>
<dbReference type="PROSITE" id="PS00194">
    <property type="entry name" value="THIOREDOXIN_1"/>
    <property type="match status" value="1"/>
</dbReference>
<evidence type="ECO:0000256" key="2">
    <source>
        <dbReference type="ARBA" id="ARBA00022748"/>
    </source>
</evidence>
<evidence type="ECO:0000313" key="6">
    <source>
        <dbReference type="Ensembl" id="ENSHCOP00000022644.1"/>
    </source>
</evidence>
<dbReference type="PROSITE" id="PS51352">
    <property type="entry name" value="THIOREDOXIN_2"/>
    <property type="match status" value="1"/>
</dbReference>
<dbReference type="Gene3D" id="3.40.30.10">
    <property type="entry name" value="Glutaredoxin"/>
    <property type="match status" value="1"/>
</dbReference>
<reference evidence="6" key="2">
    <citation type="submission" date="2025-09" db="UniProtKB">
        <authorList>
            <consortium name="Ensembl"/>
        </authorList>
    </citation>
    <scope>IDENTIFICATION</scope>
</reference>
<evidence type="ECO:0000256" key="3">
    <source>
        <dbReference type="ARBA" id="ARBA00023157"/>
    </source>
</evidence>
<organism evidence="6 7">
    <name type="scientific">Hippocampus comes</name>
    <name type="common">Tiger tail seahorse</name>
    <dbReference type="NCBI Taxonomy" id="109280"/>
    <lineage>
        <taxon>Eukaryota</taxon>
        <taxon>Metazoa</taxon>
        <taxon>Chordata</taxon>
        <taxon>Craniata</taxon>
        <taxon>Vertebrata</taxon>
        <taxon>Euteleostomi</taxon>
        <taxon>Actinopterygii</taxon>
        <taxon>Neopterygii</taxon>
        <taxon>Teleostei</taxon>
        <taxon>Neoteleostei</taxon>
        <taxon>Acanthomorphata</taxon>
        <taxon>Syngnathiaria</taxon>
        <taxon>Syngnathiformes</taxon>
        <taxon>Syngnathoidei</taxon>
        <taxon>Syngnathidae</taxon>
        <taxon>Hippocampus</taxon>
    </lineage>
</organism>
<keyword evidence="7" id="KW-1185">Reference proteome</keyword>
<proteinExistence type="predicted"/>
<dbReference type="Ensembl" id="ENSHCOT00000000544.1">
    <property type="protein sequence ID" value="ENSHCOP00000022644.1"/>
    <property type="gene ID" value="ENSHCOG00000010510.1"/>
</dbReference>
<accession>A0A3Q2YWX2</accession>
<comment type="subcellular location">
    <subcellularLocation>
        <location evidence="1">Cell envelope</location>
    </subcellularLocation>
</comment>
<dbReference type="AlphaFoldDB" id="A0A3Q2YWX2"/>
<dbReference type="Pfam" id="PF00578">
    <property type="entry name" value="AhpC-TSA"/>
    <property type="match status" value="1"/>
</dbReference>
<dbReference type="InterPro" id="IPR013766">
    <property type="entry name" value="Thioredoxin_domain"/>
</dbReference>
<dbReference type="InterPro" id="IPR017937">
    <property type="entry name" value="Thioredoxin_CS"/>
</dbReference>
<keyword evidence="2" id="KW-0201">Cytochrome c-type biogenesis</keyword>
<dbReference type="Proteomes" id="UP000264820">
    <property type="component" value="Unplaced"/>
</dbReference>
<keyword evidence="4" id="KW-0676">Redox-active center</keyword>
<dbReference type="PANTHER" id="PTHR42852">
    <property type="entry name" value="THIOL:DISULFIDE INTERCHANGE PROTEIN DSBE"/>
    <property type="match status" value="1"/>
</dbReference>
<dbReference type="SUPFAM" id="SSF52833">
    <property type="entry name" value="Thioredoxin-like"/>
    <property type="match status" value="1"/>
</dbReference>
<evidence type="ECO:0000256" key="1">
    <source>
        <dbReference type="ARBA" id="ARBA00004196"/>
    </source>
</evidence>
<dbReference type="PANTHER" id="PTHR42852:SF6">
    <property type="entry name" value="THIOL:DISULFIDE INTERCHANGE PROTEIN DSBE"/>
    <property type="match status" value="1"/>
</dbReference>
<reference evidence="6" key="1">
    <citation type="submission" date="2025-08" db="UniProtKB">
        <authorList>
            <consortium name="Ensembl"/>
        </authorList>
    </citation>
    <scope>IDENTIFICATION</scope>
</reference>
<evidence type="ECO:0000313" key="7">
    <source>
        <dbReference type="Proteomes" id="UP000264820"/>
    </source>
</evidence>
<dbReference type="GO" id="GO:0016491">
    <property type="term" value="F:oxidoreductase activity"/>
    <property type="evidence" value="ECO:0007669"/>
    <property type="project" value="InterPro"/>
</dbReference>
<dbReference type="InterPro" id="IPR050553">
    <property type="entry name" value="Thioredoxin_ResA/DsbE_sf"/>
</dbReference>